<proteinExistence type="predicted"/>
<dbReference type="Proteomes" id="UP000824150">
    <property type="component" value="Unassembled WGS sequence"/>
</dbReference>
<evidence type="ECO:0000313" key="4">
    <source>
        <dbReference type="EMBL" id="MBU3826946.1"/>
    </source>
</evidence>
<sequence length="308" mass="33471">MEKIIIDTDIGIDDAFALRLGMLKQDLVGITTVAGNVTADMATRNAKLFCQHYGLNVPICKGATRPLMEEPCEPITDVHGDDGLGGFYHEYFDSTTERNAVDFIISMAKAHPQELTLVAIGPLTNVALALNLCPELAKLLKRLVIMGGAFGHHGHSGNMSNFAEFNINCDPEAAAQVFASSLPTVIVPLDVTYEVLISGEEIAAVGDEFLTNISKHYLQFSFEEEGFYGMAVHDALTIVYLCHPELFTAKEGAVRVSLNGITRGQTMQNPSTMPVPDDCFKGYPAKQVLVDVEVNSVKDFIFRALKGA</sequence>
<dbReference type="Gene3D" id="3.90.245.10">
    <property type="entry name" value="Ribonucleoside hydrolase-like"/>
    <property type="match status" value="1"/>
</dbReference>
<comment type="caution">
    <text evidence="4">The sequence shown here is derived from an EMBL/GenBank/DDBJ whole genome shotgun (WGS) entry which is preliminary data.</text>
</comment>
<dbReference type="SUPFAM" id="SSF53590">
    <property type="entry name" value="Nucleoside hydrolase"/>
    <property type="match status" value="1"/>
</dbReference>
<evidence type="ECO:0000256" key="2">
    <source>
        <dbReference type="ARBA" id="ARBA00023295"/>
    </source>
</evidence>
<evidence type="ECO:0000313" key="5">
    <source>
        <dbReference type="Proteomes" id="UP000824150"/>
    </source>
</evidence>
<dbReference type="GO" id="GO:0005829">
    <property type="term" value="C:cytosol"/>
    <property type="evidence" value="ECO:0007669"/>
    <property type="project" value="TreeGrafter"/>
</dbReference>
<dbReference type="InterPro" id="IPR001910">
    <property type="entry name" value="Inosine/uridine_hydrolase_dom"/>
</dbReference>
<dbReference type="GO" id="GO:0006152">
    <property type="term" value="P:purine nucleoside catabolic process"/>
    <property type="evidence" value="ECO:0007669"/>
    <property type="project" value="TreeGrafter"/>
</dbReference>
<dbReference type="PANTHER" id="PTHR12304">
    <property type="entry name" value="INOSINE-URIDINE PREFERRING NUCLEOSIDE HYDROLASE"/>
    <property type="match status" value="1"/>
</dbReference>
<keyword evidence="1 4" id="KW-0378">Hydrolase</keyword>
<evidence type="ECO:0000259" key="3">
    <source>
        <dbReference type="Pfam" id="PF01156"/>
    </source>
</evidence>
<dbReference type="EMBL" id="JAHLFG010000061">
    <property type="protein sequence ID" value="MBU3826946.1"/>
    <property type="molecule type" value="Genomic_DNA"/>
</dbReference>
<protein>
    <submittedName>
        <fullName evidence="4">Nucleoside hydrolase</fullName>
    </submittedName>
</protein>
<organism evidence="4 5">
    <name type="scientific">Candidatus Anaerobiospirillum merdipullorum</name>
    <dbReference type="NCBI Taxonomy" id="2838450"/>
    <lineage>
        <taxon>Bacteria</taxon>
        <taxon>Pseudomonadati</taxon>
        <taxon>Pseudomonadota</taxon>
        <taxon>Gammaproteobacteria</taxon>
        <taxon>Aeromonadales</taxon>
        <taxon>Succinivibrionaceae</taxon>
        <taxon>Anaerobiospirillum</taxon>
    </lineage>
</organism>
<evidence type="ECO:0000256" key="1">
    <source>
        <dbReference type="ARBA" id="ARBA00022801"/>
    </source>
</evidence>
<dbReference type="InterPro" id="IPR023186">
    <property type="entry name" value="IUNH"/>
</dbReference>
<reference evidence="4" key="2">
    <citation type="submission" date="2021-04" db="EMBL/GenBank/DDBJ databases">
        <authorList>
            <person name="Gilroy R."/>
        </authorList>
    </citation>
    <scope>NUCLEOTIDE SEQUENCE</scope>
    <source>
        <strain evidence="4">687</strain>
    </source>
</reference>
<dbReference type="InterPro" id="IPR036452">
    <property type="entry name" value="Ribo_hydro-like"/>
</dbReference>
<dbReference type="AlphaFoldDB" id="A0A9E2KNA7"/>
<dbReference type="Pfam" id="PF01156">
    <property type="entry name" value="IU_nuc_hydro"/>
    <property type="match status" value="1"/>
</dbReference>
<dbReference type="PANTHER" id="PTHR12304:SF4">
    <property type="entry name" value="URIDINE NUCLEOSIDASE"/>
    <property type="match status" value="1"/>
</dbReference>
<name>A0A9E2KNA7_9GAMM</name>
<feature type="domain" description="Inosine/uridine-preferring nucleoside hydrolase" evidence="3">
    <location>
        <begin position="4"/>
        <end position="294"/>
    </location>
</feature>
<dbReference type="GO" id="GO:0008477">
    <property type="term" value="F:purine nucleosidase activity"/>
    <property type="evidence" value="ECO:0007669"/>
    <property type="project" value="TreeGrafter"/>
</dbReference>
<keyword evidence="2" id="KW-0326">Glycosidase</keyword>
<accession>A0A9E2KNA7</accession>
<reference evidence="4" key="1">
    <citation type="journal article" date="2021" name="PeerJ">
        <title>Extensive microbial diversity within the chicken gut microbiome revealed by metagenomics and culture.</title>
        <authorList>
            <person name="Gilroy R."/>
            <person name="Ravi A."/>
            <person name="Getino M."/>
            <person name="Pursley I."/>
            <person name="Horton D.L."/>
            <person name="Alikhan N.F."/>
            <person name="Baker D."/>
            <person name="Gharbi K."/>
            <person name="Hall N."/>
            <person name="Watson M."/>
            <person name="Adriaenssens E.M."/>
            <person name="Foster-Nyarko E."/>
            <person name="Jarju S."/>
            <person name="Secka A."/>
            <person name="Antonio M."/>
            <person name="Oren A."/>
            <person name="Chaudhuri R.R."/>
            <person name="La Ragione R."/>
            <person name="Hildebrand F."/>
            <person name="Pallen M.J."/>
        </authorList>
    </citation>
    <scope>NUCLEOTIDE SEQUENCE</scope>
    <source>
        <strain evidence="4">687</strain>
    </source>
</reference>
<gene>
    <name evidence="4" type="ORF">IAA31_05600</name>
</gene>